<dbReference type="EMBL" id="JAVDPW010000004">
    <property type="protein sequence ID" value="MDR6290363.1"/>
    <property type="molecule type" value="Genomic_DNA"/>
</dbReference>
<feature type="transmembrane region" description="Helical" evidence="1">
    <location>
        <begin position="185"/>
        <end position="207"/>
    </location>
</feature>
<gene>
    <name evidence="2" type="ORF">E9232_002884</name>
</gene>
<comment type="caution">
    <text evidence="2">The sequence shown here is derived from an EMBL/GenBank/DDBJ whole genome shotgun (WGS) entry which is preliminary data.</text>
</comment>
<keyword evidence="1" id="KW-1133">Transmembrane helix</keyword>
<proteinExistence type="predicted"/>
<keyword evidence="1" id="KW-0472">Membrane</keyword>
<dbReference type="Proteomes" id="UP001262410">
    <property type="component" value="Unassembled WGS sequence"/>
</dbReference>
<sequence>MEKECENILDRPSEAIAGDNVVRFPRLSAMSTVALQQQEDFRPHTRSDFGLSGQASLAFYHPDGTMKSELWFNGDKAHRVDGPAYVRYRRDGSRQEHWYRDHQRHRTNGPAVVEWARDGSIRQARWWIGGTDITTVAELFLAETDAHWPLDAADEIALIRRSLGERQDADQDGLPPDRVMSWGPILTALCLASFFWLPLFVTVALLWA</sequence>
<name>A0ABU1JPW0_9PROT</name>
<dbReference type="RefSeq" id="WP_309794832.1">
    <property type="nucleotide sequence ID" value="NZ_JAVDPW010000004.1"/>
</dbReference>
<reference evidence="2 3" key="1">
    <citation type="submission" date="2023-07" db="EMBL/GenBank/DDBJ databases">
        <title>Sorghum-associated microbial communities from plants grown in Nebraska, USA.</title>
        <authorList>
            <person name="Schachtman D."/>
        </authorList>
    </citation>
    <scope>NUCLEOTIDE SEQUENCE [LARGE SCALE GENOMIC DNA]</scope>
    <source>
        <strain evidence="2 3">584</strain>
    </source>
</reference>
<organism evidence="2 3">
    <name type="scientific">Inquilinus ginsengisoli</name>
    <dbReference type="NCBI Taxonomy" id="363840"/>
    <lineage>
        <taxon>Bacteria</taxon>
        <taxon>Pseudomonadati</taxon>
        <taxon>Pseudomonadota</taxon>
        <taxon>Alphaproteobacteria</taxon>
        <taxon>Rhodospirillales</taxon>
        <taxon>Rhodospirillaceae</taxon>
        <taxon>Inquilinus</taxon>
    </lineage>
</organism>
<evidence type="ECO:0000313" key="3">
    <source>
        <dbReference type="Proteomes" id="UP001262410"/>
    </source>
</evidence>
<protein>
    <submittedName>
        <fullName evidence="2">Uncharacterized protein</fullName>
    </submittedName>
</protein>
<keyword evidence="3" id="KW-1185">Reference proteome</keyword>
<evidence type="ECO:0000256" key="1">
    <source>
        <dbReference type="SAM" id="Phobius"/>
    </source>
</evidence>
<keyword evidence="1" id="KW-0812">Transmembrane</keyword>
<evidence type="ECO:0000313" key="2">
    <source>
        <dbReference type="EMBL" id="MDR6290363.1"/>
    </source>
</evidence>
<accession>A0ABU1JPW0</accession>